<evidence type="ECO:0000313" key="9">
    <source>
        <dbReference type="Proteomes" id="UP000297318"/>
    </source>
</evidence>
<dbReference type="InterPro" id="IPR011701">
    <property type="entry name" value="MFS"/>
</dbReference>
<feature type="transmembrane region" description="Helical" evidence="6">
    <location>
        <begin position="232"/>
        <end position="251"/>
    </location>
</feature>
<dbReference type="Pfam" id="PF07690">
    <property type="entry name" value="MFS_1"/>
    <property type="match status" value="1"/>
</dbReference>
<comment type="caution">
    <text evidence="8">The sequence shown here is derived from an EMBL/GenBank/DDBJ whole genome shotgun (WGS) entry which is preliminary data.</text>
</comment>
<dbReference type="GO" id="GO:0022857">
    <property type="term" value="F:transmembrane transporter activity"/>
    <property type="evidence" value="ECO:0007669"/>
    <property type="project" value="InterPro"/>
</dbReference>
<reference evidence="8 9" key="1">
    <citation type="submission" date="2018-11" db="EMBL/GenBank/DDBJ databases">
        <title>Complete genome sequencing of the Actinobacteria Serinibacter sp. K3-2.</title>
        <authorList>
            <person name="Rakitin A.L."/>
            <person name="Beletsky A.V."/>
            <person name="Mardanov A.V."/>
            <person name="Ravin N.V."/>
            <person name="Gromova A.S."/>
            <person name="Filippova S.N."/>
            <person name="Gal'Chenko V.F."/>
        </authorList>
    </citation>
    <scope>NUCLEOTIDE SEQUENCE [LARGE SCALE GENOMIC DNA]</scope>
    <source>
        <strain evidence="8 9">K3-2</strain>
    </source>
</reference>
<feature type="transmembrane region" description="Helical" evidence="6">
    <location>
        <begin position="271"/>
        <end position="292"/>
    </location>
</feature>
<feature type="region of interest" description="Disordered" evidence="5">
    <location>
        <begin position="411"/>
        <end position="436"/>
    </location>
</feature>
<dbReference type="CDD" id="cd17393">
    <property type="entry name" value="MFS_MosC_like"/>
    <property type="match status" value="1"/>
</dbReference>
<dbReference type="SUPFAM" id="SSF103473">
    <property type="entry name" value="MFS general substrate transporter"/>
    <property type="match status" value="1"/>
</dbReference>
<keyword evidence="9" id="KW-1185">Reference proteome</keyword>
<evidence type="ECO:0000256" key="6">
    <source>
        <dbReference type="SAM" id="Phobius"/>
    </source>
</evidence>
<feature type="transmembrane region" description="Helical" evidence="6">
    <location>
        <begin position="115"/>
        <end position="135"/>
    </location>
</feature>
<organism evidence="8 9">
    <name type="scientific">Serinibacter arcticus</name>
    <dbReference type="NCBI Taxonomy" id="1655435"/>
    <lineage>
        <taxon>Bacteria</taxon>
        <taxon>Bacillati</taxon>
        <taxon>Actinomycetota</taxon>
        <taxon>Actinomycetes</taxon>
        <taxon>Micrococcales</taxon>
        <taxon>Beutenbergiaceae</taxon>
        <taxon>Serinibacter</taxon>
    </lineage>
</organism>
<name>A0A4Z1E2I4_9MICO</name>
<feature type="domain" description="Major facilitator superfamily (MFS) profile" evidence="7">
    <location>
        <begin position="22"/>
        <end position="414"/>
    </location>
</feature>
<evidence type="ECO:0000259" key="7">
    <source>
        <dbReference type="PROSITE" id="PS50850"/>
    </source>
</evidence>
<comment type="subcellular location">
    <subcellularLocation>
        <location evidence="1">Cell membrane</location>
        <topology evidence="1">Multi-pass membrane protein</topology>
    </subcellularLocation>
</comment>
<feature type="compositionally biased region" description="Low complexity" evidence="5">
    <location>
        <begin position="420"/>
        <end position="436"/>
    </location>
</feature>
<dbReference type="Gene3D" id="1.20.1250.20">
    <property type="entry name" value="MFS general substrate transporter like domains"/>
    <property type="match status" value="2"/>
</dbReference>
<dbReference type="InterPro" id="IPR020846">
    <property type="entry name" value="MFS_dom"/>
</dbReference>
<accession>A0A4Z1E2I4</accession>
<evidence type="ECO:0000313" key="8">
    <source>
        <dbReference type="EMBL" id="TGO04663.1"/>
    </source>
</evidence>
<sequence>MYVRTQHSGSPAAVDHSRDLRWRSSLFACFVVFGLSLATWVTRTPAIRDSVEASTAQMGLLLLGLSIGSMVGVLSSGPIVARVGCRPVAVAGCASITLGMAVLTVGSGLGASVGIFLGLMLFGLGMGLTEIALNIEGAAVEKALGRSVLPAMHGCFSLGTVIGAVGGILATSQDVPPQWHLLTVTVIGVVLFVWALPGLPARTGLRAAVAAQAIDGSATPATARPPAGMLQVLRRPTVITLAVLLLGMALAEGAANDWLPLIMVDGHGLDATVGSLVFTGFAVAMTVGRFTGSWFIDRYGRGPVLQVGVITAGVGIALVVFSPSPVLAGVAVLLWGLGASLGFPVVVSAAGDHPTDSAAQVSAVATAGYIAFLVGPPLLGLLGEHYGLRNAMLAVLALVVAAAVVTPRAMRTPVHDDGDAPTAYPATTPNPTQEVS</sequence>
<evidence type="ECO:0000256" key="4">
    <source>
        <dbReference type="ARBA" id="ARBA00023136"/>
    </source>
</evidence>
<feature type="transmembrane region" description="Helical" evidence="6">
    <location>
        <begin position="60"/>
        <end position="81"/>
    </location>
</feature>
<dbReference type="PANTHER" id="PTHR23514:SF13">
    <property type="entry name" value="INNER MEMBRANE PROTEIN YBJJ"/>
    <property type="match status" value="1"/>
</dbReference>
<feature type="transmembrane region" description="Helical" evidence="6">
    <location>
        <begin position="177"/>
        <end position="196"/>
    </location>
</feature>
<gene>
    <name evidence="8" type="ORF">SERN_2256</name>
</gene>
<protein>
    <submittedName>
        <fullName evidence="8">Putative transport protein/putative regulator</fullName>
    </submittedName>
</protein>
<feature type="transmembrane region" description="Helical" evidence="6">
    <location>
        <begin position="88"/>
        <end position="109"/>
    </location>
</feature>
<dbReference type="EMBL" id="RHPJ01000003">
    <property type="protein sequence ID" value="TGO04663.1"/>
    <property type="molecule type" value="Genomic_DNA"/>
</dbReference>
<feature type="transmembrane region" description="Helical" evidence="6">
    <location>
        <begin position="361"/>
        <end position="382"/>
    </location>
</feature>
<dbReference type="GO" id="GO:0005886">
    <property type="term" value="C:plasma membrane"/>
    <property type="evidence" value="ECO:0007669"/>
    <property type="project" value="UniProtKB-SubCell"/>
</dbReference>
<feature type="transmembrane region" description="Helical" evidence="6">
    <location>
        <begin position="388"/>
        <end position="405"/>
    </location>
</feature>
<dbReference type="InterPro" id="IPR036259">
    <property type="entry name" value="MFS_trans_sf"/>
</dbReference>
<feature type="transmembrane region" description="Helical" evidence="6">
    <location>
        <begin position="304"/>
        <end position="321"/>
    </location>
</feature>
<dbReference type="InterPro" id="IPR051788">
    <property type="entry name" value="MFS_Transporter"/>
</dbReference>
<evidence type="ECO:0000256" key="2">
    <source>
        <dbReference type="ARBA" id="ARBA00022692"/>
    </source>
</evidence>
<dbReference type="PANTHER" id="PTHR23514">
    <property type="entry name" value="BYPASS OF STOP CODON PROTEIN 6"/>
    <property type="match status" value="1"/>
</dbReference>
<keyword evidence="3 6" id="KW-1133">Transmembrane helix</keyword>
<proteinExistence type="predicted"/>
<keyword evidence="2 6" id="KW-0812">Transmembrane</keyword>
<evidence type="ECO:0000256" key="3">
    <source>
        <dbReference type="ARBA" id="ARBA00022989"/>
    </source>
</evidence>
<feature type="transmembrane region" description="Helical" evidence="6">
    <location>
        <begin position="20"/>
        <end position="40"/>
    </location>
</feature>
<feature type="transmembrane region" description="Helical" evidence="6">
    <location>
        <begin position="147"/>
        <end position="171"/>
    </location>
</feature>
<dbReference type="AlphaFoldDB" id="A0A4Z1E2I4"/>
<keyword evidence="4 6" id="KW-0472">Membrane</keyword>
<dbReference type="Proteomes" id="UP000297318">
    <property type="component" value="Unassembled WGS sequence"/>
</dbReference>
<feature type="transmembrane region" description="Helical" evidence="6">
    <location>
        <begin position="327"/>
        <end position="349"/>
    </location>
</feature>
<dbReference type="PROSITE" id="PS50850">
    <property type="entry name" value="MFS"/>
    <property type="match status" value="1"/>
</dbReference>
<evidence type="ECO:0000256" key="1">
    <source>
        <dbReference type="ARBA" id="ARBA00004651"/>
    </source>
</evidence>
<evidence type="ECO:0000256" key="5">
    <source>
        <dbReference type="SAM" id="MobiDB-lite"/>
    </source>
</evidence>